<accession>D7NFR9</accession>
<evidence type="ECO:0000256" key="7">
    <source>
        <dbReference type="ARBA" id="ARBA00022723"/>
    </source>
</evidence>
<dbReference type="Pfam" id="PF13155">
    <property type="entry name" value="Toprim_2"/>
    <property type="match status" value="1"/>
</dbReference>
<keyword evidence="6" id="KW-0235">DNA replication</keyword>
<name>D7NFR9_9BACT</name>
<dbReference type="InterPro" id="IPR050219">
    <property type="entry name" value="DnaG_primase"/>
</dbReference>
<protein>
    <submittedName>
        <fullName evidence="15">CHC2 zinc finger protein</fullName>
    </submittedName>
</protein>
<evidence type="ECO:0000256" key="12">
    <source>
        <dbReference type="ARBA" id="ARBA00023163"/>
    </source>
</evidence>
<dbReference type="Gene3D" id="3.90.580.10">
    <property type="entry name" value="Zinc finger, CHC2-type domain"/>
    <property type="match status" value="1"/>
</dbReference>
<dbReference type="SUPFAM" id="SSF56731">
    <property type="entry name" value="DNA primase core"/>
    <property type="match status" value="1"/>
</dbReference>
<evidence type="ECO:0000256" key="5">
    <source>
        <dbReference type="ARBA" id="ARBA00022695"/>
    </source>
</evidence>
<dbReference type="PANTHER" id="PTHR30313:SF2">
    <property type="entry name" value="DNA PRIMASE"/>
    <property type="match status" value="1"/>
</dbReference>
<dbReference type="GO" id="GO:0005737">
    <property type="term" value="C:cytoplasm"/>
    <property type="evidence" value="ECO:0007669"/>
    <property type="project" value="TreeGrafter"/>
</dbReference>
<dbReference type="RefSeq" id="WP_004378669.1">
    <property type="nucleotide sequence ID" value="NZ_GL349574.1"/>
</dbReference>
<dbReference type="CDD" id="cd03364">
    <property type="entry name" value="TOPRIM_DnaG_primases"/>
    <property type="match status" value="1"/>
</dbReference>
<sequence length="1106" mass="126234">MISKQTIDRVFNRVNIVDVVSDYVDLKKSGVNYKGLCPFHHDHTPSFVVSPAKGIAHCFVCGGGGNAVKFVMQKEGYTFPEAICKLAKKYNIEVEEDTEKRSDEELRVMQKRESMFIIYEAVTQFYREQIKKDTAQAKAAREYVERRWNSRVVVDDKKKKKTFDDEDRDFSEIKQIGYAPDAWDALVNFARAKGYDLKLMEEAGLIKVSSKGNLIDFYRNRIMIPITDKYGRVIAFTARTMQDDADTAKYINNKDSFMYSKGSTLFGLDIARNEAIQQNKVYCVEGAPDAMKLQSLRIENTVAALGTAWTKAHFQVLRRLFGKSNSNATVCWIPDSDQKAGQSLGPGFLAVMKNGKLAMEEGFRVTVKEIPQEKVGMKADADSYISSKAVLDDLEEQDFPIWYAEKVLKKDDNTSERTDKIKEVCAIVILISDEYTQNAFIEKLANKFGGKNLWRSAQKQAIKDRERAKIEAISKRGDALDILKNYGFYQENNCIFSNNGVQWSNFIMKPLFHIKDPYNSKRLYKLTNVNREEVLIEMKEAEMYSLQNFRERVGSMGNFRWKSGPAELNALGDFLYDNTETAEEIKQLGWNKAGFFVWGNGIFNEGKFVAVDDYGICRLDRYNEEGQLAGTVNYYLPAMSKIYSDRKDMFKFERLFSNRENHSSVTLPNYCKMMAEVFGTNAKVGIMFLFATLFRDIVVSFTKNFPILNLFGPKGSGKSELGHTLMSFFIADNTPLNIQNATIAALADAIAQCSNALVRIDEYKNCIDPVKIEFLKGLYDGTGRSRMNMDLDKKREITSVDSAVILSGQEMPTVDVALFSRTIYLTFSQTVHDRDAKVKFNELTAIRKMGVSHLTNEILSHRPEFENAFHDTYKLVCDDLSLGIQGNEVEDRIWRDWAVLLTSYKCLQSCMSLPWTYDEMKNITIEGIRLQNQECASSNEMGNFWDIFQYMSQSGMIYDEGDYKIKYLDAISTNILDNRIFNKKTAILLIRPKRIILQFKKAAKMTDSKAMNERSIRFYLQTSPGYLGKKKGSERFKVIIDGEVQKQYACGENGGSRELVQFDNPLCFDYELLKSKFDLNLETSLSNGDSDEEDMNEGALPFPPAN</sequence>
<dbReference type="FunFam" id="3.90.580.10:FF:000001">
    <property type="entry name" value="DNA primase"/>
    <property type="match status" value="1"/>
</dbReference>
<dbReference type="Pfam" id="PF01807">
    <property type="entry name" value="Zn_ribbon_DnaG"/>
    <property type="match status" value="1"/>
</dbReference>
<keyword evidence="3" id="KW-0639">Primosome</keyword>
<reference evidence="15 16" key="1">
    <citation type="submission" date="2010-02" db="EMBL/GenBank/DDBJ databases">
        <title>The Genome Sequence of Prevotella oris strain C735.</title>
        <authorList>
            <consortium name="The Broad Institute Genome Sequencing Platform"/>
            <person name="Ward D."/>
            <person name="Feldgarden M."/>
            <person name="Earl A."/>
            <person name="Young S.K."/>
            <person name="Zeng Q."/>
            <person name="Koehrsen M."/>
            <person name="Alvarado L."/>
            <person name="Berlin A."/>
            <person name="Bochicchio J."/>
            <person name="Borenstein D."/>
            <person name="Chapman S.B."/>
            <person name="Chen Z."/>
            <person name="Engels R."/>
            <person name="Freedman E."/>
            <person name="Gellesch M."/>
            <person name="Goldberg J."/>
            <person name="Griggs A."/>
            <person name="Gujja S."/>
            <person name="Heilman E."/>
            <person name="Heiman D."/>
            <person name="Hepburn T."/>
            <person name="Howarth C."/>
            <person name="Jen D."/>
            <person name="Larson L."/>
            <person name="Mehta T."/>
            <person name="Park D."/>
            <person name="Pearson M."/>
            <person name="Roberts A."/>
            <person name="Saif S."/>
            <person name="Shea T."/>
            <person name="Shenoy N."/>
            <person name="Sisk P."/>
            <person name="Stolte C."/>
            <person name="Sykes S."/>
            <person name="Thomson T."/>
            <person name="Walk T."/>
            <person name="White J."/>
            <person name="Yandava C."/>
            <person name="Sibley C.D."/>
            <person name="Field T.R."/>
            <person name="Grinwis M."/>
            <person name="Eshaghurshan C.S."/>
            <person name="Surette M.G."/>
            <person name="Haas B."/>
            <person name="Nusbaum C."/>
            <person name="Birren B."/>
        </authorList>
    </citation>
    <scope>NUCLEOTIDE SEQUENCE [LARGE SCALE GENOMIC DNA]</scope>
    <source>
        <strain evidence="15 16">C735</strain>
    </source>
</reference>
<evidence type="ECO:0000256" key="6">
    <source>
        <dbReference type="ARBA" id="ARBA00022705"/>
    </source>
</evidence>
<dbReference type="InterPro" id="IPR006295">
    <property type="entry name" value="DNA_primase_DnaG"/>
</dbReference>
<keyword evidence="8" id="KW-0863">Zinc-finger</keyword>
<dbReference type="GO" id="GO:0003677">
    <property type="term" value="F:DNA binding"/>
    <property type="evidence" value="ECO:0007669"/>
    <property type="project" value="UniProtKB-KW"/>
</dbReference>
<evidence type="ECO:0000256" key="10">
    <source>
        <dbReference type="ARBA" id="ARBA00022842"/>
    </source>
</evidence>
<dbReference type="PANTHER" id="PTHR30313">
    <property type="entry name" value="DNA PRIMASE"/>
    <property type="match status" value="1"/>
</dbReference>
<keyword evidence="7" id="KW-0479">Metal-binding</keyword>
<keyword evidence="16" id="KW-1185">Reference proteome</keyword>
<keyword evidence="4" id="KW-0808">Transferase</keyword>
<evidence type="ECO:0000256" key="9">
    <source>
        <dbReference type="ARBA" id="ARBA00022833"/>
    </source>
</evidence>
<keyword evidence="5" id="KW-0548">Nucleotidyltransferase</keyword>
<dbReference type="GO" id="GO:0000428">
    <property type="term" value="C:DNA-directed RNA polymerase complex"/>
    <property type="evidence" value="ECO:0007669"/>
    <property type="project" value="UniProtKB-KW"/>
</dbReference>
<dbReference type="GO" id="GO:0006269">
    <property type="term" value="P:DNA replication, synthesis of primer"/>
    <property type="evidence" value="ECO:0007669"/>
    <property type="project" value="UniProtKB-KW"/>
</dbReference>
<evidence type="ECO:0000256" key="1">
    <source>
        <dbReference type="ARBA" id="ARBA00001947"/>
    </source>
</evidence>
<evidence type="ECO:0000259" key="14">
    <source>
        <dbReference type="SMART" id="SM00400"/>
    </source>
</evidence>
<dbReference type="InterPro" id="IPR027417">
    <property type="entry name" value="P-loop_NTPase"/>
</dbReference>
<keyword evidence="2" id="KW-0240">DNA-directed RNA polymerase</keyword>
<dbReference type="Gene3D" id="3.40.1360.10">
    <property type="match status" value="1"/>
</dbReference>
<dbReference type="GO" id="GO:1990077">
    <property type="term" value="C:primosome complex"/>
    <property type="evidence" value="ECO:0007669"/>
    <property type="project" value="UniProtKB-KW"/>
</dbReference>
<dbReference type="GO" id="GO:0008270">
    <property type="term" value="F:zinc ion binding"/>
    <property type="evidence" value="ECO:0007669"/>
    <property type="project" value="UniProtKB-KW"/>
</dbReference>
<dbReference type="SMART" id="SM00400">
    <property type="entry name" value="ZnF_CHCC"/>
    <property type="match status" value="1"/>
</dbReference>
<keyword evidence="9" id="KW-0862">Zinc</keyword>
<evidence type="ECO:0000256" key="13">
    <source>
        <dbReference type="SAM" id="MobiDB-lite"/>
    </source>
</evidence>
<dbReference type="Proteomes" id="UP000003805">
    <property type="component" value="Unassembled WGS sequence"/>
</dbReference>
<evidence type="ECO:0000313" key="15">
    <source>
        <dbReference type="EMBL" id="EFI47555.1"/>
    </source>
</evidence>
<dbReference type="GO" id="GO:0003899">
    <property type="term" value="F:DNA-directed RNA polymerase activity"/>
    <property type="evidence" value="ECO:0007669"/>
    <property type="project" value="InterPro"/>
</dbReference>
<evidence type="ECO:0000256" key="11">
    <source>
        <dbReference type="ARBA" id="ARBA00023125"/>
    </source>
</evidence>
<dbReference type="InterPro" id="IPR034151">
    <property type="entry name" value="TOPRIM_DnaG_bac"/>
</dbReference>
<dbReference type="InterPro" id="IPR037068">
    <property type="entry name" value="DNA_primase_core_N_sf"/>
</dbReference>
<proteinExistence type="predicted"/>
<dbReference type="NCBIfam" id="TIGR01391">
    <property type="entry name" value="dnaG"/>
    <property type="match status" value="1"/>
</dbReference>
<evidence type="ECO:0000256" key="3">
    <source>
        <dbReference type="ARBA" id="ARBA00022515"/>
    </source>
</evidence>
<evidence type="ECO:0000256" key="8">
    <source>
        <dbReference type="ARBA" id="ARBA00022771"/>
    </source>
</evidence>
<evidence type="ECO:0000313" key="16">
    <source>
        <dbReference type="Proteomes" id="UP000003805"/>
    </source>
</evidence>
<dbReference type="SUPFAM" id="SSF57783">
    <property type="entry name" value="Zinc beta-ribbon"/>
    <property type="match status" value="1"/>
</dbReference>
<evidence type="ECO:0000256" key="4">
    <source>
        <dbReference type="ARBA" id="ARBA00022679"/>
    </source>
</evidence>
<dbReference type="EMBL" id="GL349574">
    <property type="protein sequence ID" value="EFI47555.1"/>
    <property type="molecule type" value="Genomic_DNA"/>
</dbReference>
<organism evidence="15 16">
    <name type="scientific">Segatella oris C735</name>
    <dbReference type="NCBI Taxonomy" id="563008"/>
    <lineage>
        <taxon>Bacteria</taxon>
        <taxon>Pseudomonadati</taxon>
        <taxon>Bacteroidota</taxon>
        <taxon>Bacteroidia</taxon>
        <taxon>Bacteroidales</taxon>
        <taxon>Prevotellaceae</taxon>
        <taxon>Segatella</taxon>
    </lineage>
</organism>
<feature type="domain" description="Zinc finger CHC2-type" evidence="14">
    <location>
        <begin position="33"/>
        <end position="87"/>
    </location>
</feature>
<dbReference type="InterPro" id="IPR036977">
    <property type="entry name" value="DNA_primase_Znf_CHC2"/>
</dbReference>
<dbReference type="AlphaFoldDB" id="D7NFR9"/>
<dbReference type="InterPro" id="IPR002694">
    <property type="entry name" value="Znf_CHC2"/>
</dbReference>
<dbReference type="eggNOG" id="COG0358">
    <property type="taxonomic scope" value="Bacteria"/>
</dbReference>
<comment type="cofactor">
    <cofactor evidence="1">
        <name>Zn(2+)</name>
        <dbReference type="ChEBI" id="CHEBI:29105"/>
    </cofactor>
</comment>
<gene>
    <name evidence="15" type="ORF">HMPREF0665_02418</name>
</gene>
<feature type="region of interest" description="Disordered" evidence="13">
    <location>
        <begin position="1085"/>
        <end position="1106"/>
    </location>
</feature>
<dbReference type="InterPro" id="IPR013264">
    <property type="entry name" value="DNAG_N"/>
</dbReference>
<evidence type="ECO:0000256" key="2">
    <source>
        <dbReference type="ARBA" id="ARBA00022478"/>
    </source>
</evidence>
<keyword evidence="12" id="KW-0804">Transcription</keyword>
<dbReference type="Pfam" id="PF08275">
    <property type="entry name" value="DNAG_N"/>
    <property type="match status" value="1"/>
</dbReference>
<dbReference type="HOGENOM" id="CLU_288674_0_0_10"/>
<dbReference type="SUPFAM" id="SSF52540">
    <property type="entry name" value="P-loop containing nucleoside triphosphate hydrolases"/>
    <property type="match status" value="1"/>
</dbReference>
<keyword evidence="10" id="KW-0460">Magnesium</keyword>
<dbReference type="Gene3D" id="3.90.980.10">
    <property type="entry name" value="DNA primase, catalytic core, N-terminal domain"/>
    <property type="match status" value="1"/>
</dbReference>
<keyword evidence="11" id="KW-0238">DNA-binding</keyword>